<name>A0ABU2YKT1_9FLAO</name>
<dbReference type="Pfam" id="PF19578">
    <property type="entry name" value="DUF6090"/>
    <property type="match status" value="1"/>
</dbReference>
<keyword evidence="1" id="KW-1133">Transmembrane helix</keyword>
<reference evidence="2 3" key="1">
    <citation type="submission" date="2023-09" db="EMBL/GenBank/DDBJ databases">
        <authorList>
            <person name="Rey-Velasco X."/>
        </authorList>
    </citation>
    <scope>NUCLEOTIDE SEQUENCE [LARGE SCALE GENOMIC DNA]</scope>
    <source>
        <strain evidence="2 3">W332</strain>
    </source>
</reference>
<organism evidence="2 3">
    <name type="scientific">Microcosmobacter mediterraneus</name>
    <dbReference type="NCBI Taxonomy" id="3075607"/>
    <lineage>
        <taxon>Bacteria</taxon>
        <taxon>Pseudomonadati</taxon>
        <taxon>Bacteroidota</taxon>
        <taxon>Flavobacteriia</taxon>
        <taxon>Flavobacteriales</taxon>
        <taxon>Flavobacteriaceae</taxon>
        <taxon>Microcosmobacter</taxon>
    </lineage>
</organism>
<feature type="transmembrane region" description="Helical" evidence="1">
    <location>
        <begin position="21"/>
        <end position="42"/>
    </location>
</feature>
<dbReference type="EMBL" id="JAVRIA010000003">
    <property type="protein sequence ID" value="MDT0558299.1"/>
    <property type="molecule type" value="Genomic_DNA"/>
</dbReference>
<protein>
    <submittedName>
        <fullName evidence="2">DUF6090 family protein</fullName>
    </submittedName>
</protein>
<evidence type="ECO:0000313" key="3">
    <source>
        <dbReference type="Proteomes" id="UP001259492"/>
    </source>
</evidence>
<dbReference type="InterPro" id="IPR045749">
    <property type="entry name" value="DUF6090"/>
</dbReference>
<proteinExistence type="predicted"/>
<accession>A0ABU2YKT1</accession>
<dbReference type="RefSeq" id="WP_311427073.1">
    <property type="nucleotide sequence ID" value="NZ_JAVRIA010000003.1"/>
</dbReference>
<sequence>MIKFFRHIRRSLINQNKMSKYFKYAIGEILLVVIGILIALQINNWNENRKQNNLRKTLTTSIQEDLKADINYLNKYTKRVDTLFQTLKDQSAYVNRISYSIDSLVHFLKNDINIFIVSFKGFNNTTYESMKTSGQLNVLDELLKKQLYELYILQNVGRESYISSRNDYFDEIENIVASYPIPVPFSFIKKSPHNEFLWDNLNKKDLLLKLNSWGSLKANFFRTTNSDFKEILDKTKAILQMIEENHD</sequence>
<keyword evidence="3" id="KW-1185">Reference proteome</keyword>
<comment type="caution">
    <text evidence="2">The sequence shown here is derived from an EMBL/GenBank/DDBJ whole genome shotgun (WGS) entry which is preliminary data.</text>
</comment>
<dbReference type="Proteomes" id="UP001259492">
    <property type="component" value="Unassembled WGS sequence"/>
</dbReference>
<gene>
    <name evidence="2" type="ORF">RM697_06565</name>
</gene>
<evidence type="ECO:0000313" key="2">
    <source>
        <dbReference type="EMBL" id="MDT0558299.1"/>
    </source>
</evidence>
<keyword evidence="1" id="KW-0472">Membrane</keyword>
<evidence type="ECO:0000256" key="1">
    <source>
        <dbReference type="SAM" id="Phobius"/>
    </source>
</evidence>
<keyword evidence="1" id="KW-0812">Transmembrane</keyword>